<organism evidence="10 11">
    <name type="scientific">Biomphalaria glabrata</name>
    <name type="common">Bloodfluke planorb</name>
    <name type="synonym">Freshwater snail</name>
    <dbReference type="NCBI Taxonomy" id="6526"/>
    <lineage>
        <taxon>Eukaryota</taxon>
        <taxon>Metazoa</taxon>
        <taxon>Spiralia</taxon>
        <taxon>Lophotrochozoa</taxon>
        <taxon>Mollusca</taxon>
        <taxon>Gastropoda</taxon>
        <taxon>Heterobranchia</taxon>
        <taxon>Euthyneura</taxon>
        <taxon>Panpulmonata</taxon>
        <taxon>Hygrophila</taxon>
        <taxon>Lymnaeoidea</taxon>
        <taxon>Planorbidae</taxon>
        <taxon>Biomphalaria</taxon>
    </lineage>
</organism>
<evidence type="ECO:0000256" key="8">
    <source>
        <dbReference type="SAM" id="MobiDB-lite"/>
    </source>
</evidence>
<dbReference type="InterPro" id="IPR036322">
    <property type="entry name" value="WD40_repeat_dom_sf"/>
</dbReference>
<dbReference type="Proteomes" id="UP001165740">
    <property type="component" value="Chromosome 1"/>
</dbReference>
<dbReference type="OMA" id="KMYLVNA"/>
<keyword evidence="7" id="KW-0175">Coiled coil</keyword>
<dbReference type="GO" id="GO:0031902">
    <property type="term" value="C:late endosome membrane"/>
    <property type="evidence" value="ECO:0007669"/>
    <property type="project" value="UniProtKB-SubCell"/>
</dbReference>
<comment type="similarity">
    <text evidence="3">Belongs to the WD repeat WDR91 family.</text>
</comment>
<feature type="compositionally biased region" description="Polar residues" evidence="8">
    <location>
        <begin position="322"/>
        <end position="332"/>
    </location>
</feature>
<feature type="region of interest" description="Disordered" evidence="8">
    <location>
        <begin position="239"/>
        <end position="258"/>
    </location>
</feature>
<dbReference type="InterPro" id="IPR006594">
    <property type="entry name" value="LisH"/>
</dbReference>
<evidence type="ECO:0000313" key="10">
    <source>
        <dbReference type="Proteomes" id="UP001165740"/>
    </source>
</evidence>
<dbReference type="PANTHER" id="PTHR13083">
    <property type="entry name" value="WD REPEAT-CONTAINING PROTEIN 91"/>
    <property type="match status" value="1"/>
</dbReference>
<dbReference type="PROSITE" id="PS50896">
    <property type="entry name" value="LISH"/>
    <property type="match status" value="1"/>
</dbReference>
<keyword evidence="5" id="KW-0967">Endosome</keyword>
<dbReference type="InterPro" id="IPR001680">
    <property type="entry name" value="WD40_rpt"/>
</dbReference>
<dbReference type="Pfam" id="PF00400">
    <property type="entry name" value="WD40"/>
    <property type="match status" value="1"/>
</dbReference>
<dbReference type="RefSeq" id="XP_055873308.1">
    <property type="nucleotide sequence ID" value="XM_056017333.1"/>
</dbReference>
<reference evidence="11" key="1">
    <citation type="submission" date="2025-08" db="UniProtKB">
        <authorList>
            <consortium name="RefSeq"/>
        </authorList>
    </citation>
    <scope>IDENTIFICATION</scope>
</reference>
<dbReference type="SMART" id="SM00320">
    <property type="entry name" value="WD40"/>
    <property type="match status" value="6"/>
</dbReference>
<evidence type="ECO:0000256" key="6">
    <source>
        <dbReference type="PROSITE-ProRule" id="PRU00221"/>
    </source>
</evidence>
<dbReference type="GO" id="GO:0031901">
    <property type="term" value="C:early endosome membrane"/>
    <property type="evidence" value="ECO:0007669"/>
    <property type="project" value="UniProtKB-SubCell"/>
</dbReference>
<dbReference type="InterPro" id="IPR056327">
    <property type="entry name" value="ARMC9_CTLH-like_dom"/>
</dbReference>
<protein>
    <recommendedName>
        <fullName evidence="4">WD repeat-containing protein 91</fullName>
    </recommendedName>
</protein>
<dbReference type="GO" id="GO:0141039">
    <property type="term" value="F:phosphatidylinositol 3-kinase inhibitor activity"/>
    <property type="evidence" value="ECO:0007669"/>
    <property type="project" value="InterPro"/>
</dbReference>
<dbReference type="PANTHER" id="PTHR13083:SF3">
    <property type="entry name" value="WD REPEAT-CONTAINING PROTEIN 91"/>
    <property type="match status" value="1"/>
</dbReference>
<feature type="coiled-coil region" evidence="7">
    <location>
        <begin position="178"/>
        <end position="205"/>
    </location>
</feature>
<proteinExistence type="inferred from homology"/>
<evidence type="ECO:0000256" key="2">
    <source>
        <dbReference type="ARBA" id="ARBA00004414"/>
    </source>
</evidence>
<dbReference type="Pfam" id="PF23138">
    <property type="entry name" value="CTLH_Armc9"/>
    <property type="match status" value="1"/>
</dbReference>
<dbReference type="GO" id="GO:0051898">
    <property type="term" value="P:negative regulation of phosphatidylinositol 3-kinase/protein kinase B signal transduction"/>
    <property type="evidence" value="ECO:0007669"/>
    <property type="project" value="InterPro"/>
</dbReference>
<dbReference type="InterPro" id="IPR039724">
    <property type="entry name" value="WDR91"/>
</dbReference>
<dbReference type="InterPro" id="IPR015943">
    <property type="entry name" value="WD40/YVTN_repeat-like_dom_sf"/>
</dbReference>
<gene>
    <name evidence="11" type="primary">LOC106068573</name>
</gene>
<evidence type="ECO:0000256" key="4">
    <source>
        <dbReference type="ARBA" id="ARBA00021116"/>
    </source>
</evidence>
<feature type="domain" description="ARMC9 CTLH-like" evidence="9">
    <location>
        <begin position="51"/>
        <end position="168"/>
    </location>
</feature>
<dbReference type="AlphaFoldDB" id="A0A9W2ZED6"/>
<dbReference type="OrthoDB" id="193023at2759"/>
<feature type="region of interest" description="Disordered" evidence="8">
    <location>
        <begin position="310"/>
        <end position="336"/>
    </location>
</feature>
<comment type="subcellular location">
    <subcellularLocation>
        <location evidence="1">Early endosome membrane</location>
        <topology evidence="1">Peripheral membrane protein</topology>
    </subcellularLocation>
    <subcellularLocation>
        <location evidence="2">Late endosome membrane</location>
    </subcellularLocation>
</comment>
<keyword evidence="10" id="KW-1185">Reference proteome</keyword>
<evidence type="ECO:0000259" key="9">
    <source>
        <dbReference type="Pfam" id="PF23138"/>
    </source>
</evidence>
<evidence type="ECO:0000256" key="3">
    <source>
        <dbReference type="ARBA" id="ARBA00006128"/>
    </source>
</evidence>
<evidence type="ECO:0000313" key="11">
    <source>
        <dbReference type="RefSeq" id="XP_055873308.1"/>
    </source>
</evidence>
<name>A0A9W2ZED6_BIOGL</name>
<sequence length="770" mass="84781">MAASCEKLDQLVKDYLLFRGFSTTLKILDQELKTDKDKGLRVDRMMEQIWTYLSNFDLQGLRDYWRYLNQRLFSRLEQRYALSVRKLESSLLKLYVVNAHQGGKQEKVLGFYEQLGADLQTHPDFKDWFAFPFVTNPAENPMFSLYFTKQWQDTLQLSLHNFLSVVLQAMPVPTLLNVEFDARRMKTLQEENTSLKQQLMNSATATVDMGAEAKVKPRHAVHMDLPPPPSPPDMVYDFSGLASDSDSSNQEKQKTTRRFLSLTSPLMGRKKSDAASIKPKTTGAAAPAALVISGAQGKLSKVVETTTTPSLITASEGRKMSVPSSHPSSITAASEAAKSQPFSKVFGSSGSSQQLSSLIRHATFSAGDTHPSSSLTTNRSLSVPANKLPASSKKILDAVKKKPETQLSGLSSTEVPNAASALEAVSDQDVTDSDCPFLLLEVDEYIEHSSAAAFCRFSLSGQYVASLDVDGIVKVWMWSPQPATIATVMSKSAFLSLAWASKSDRWLLLGNKTGSLRLFDLKDSKAHKEVLVSPDNPANCMRVTDLSISPSSSQFACATADYCPFSTSLNNVSGRLFLWDLRSLKMERMLPVESVLCNAITCSSYSRNSQTLLTGGADGTLRLYDVHSQKPVIKWPGHDSPIHTVHFHGDKSVYSMSADGKLYEWNLSCPGQVINSLNCGTRDFLANKPGSCRGRLFALDTDYDQYLLTYNGRRGSIYKILDASCPTLAMDLKLHQSPVVSVDWSSSQGTRVCLTSSADAKIKISTLLSK</sequence>
<dbReference type="Gene3D" id="2.130.10.10">
    <property type="entry name" value="YVTN repeat-like/Quinoprotein amine dehydrogenase"/>
    <property type="match status" value="2"/>
</dbReference>
<feature type="repeat" description="WD" evidence="6">
    <location>
        <begin position="598"/>
        <end position="634"/>
    </location>
</feature>
<dbReference type="SUPFAM" id="SSF50978">
    <property type="entry name" value="WD40 repeat-like"/>
    <property type="match status" value="1"/>
</dbReference>
<accession>A0A9W2ZED6</accession>
<dbReference type="GO" id="GO:0045022">
    <property type="term" value="P:early endosome to late endosome transport"/>
    <property type="evidence" value="ECO:0007669"/>
    <property type="project" value="InterPro"/>
</dbReference>
<evidence type="ECO:0000256" key="5">
    <source>
        <dbReference type="ARBA" id="ARBA00022753"/>
    </source>
</evidence>
<dbReference type="GeneID" id="106068573"/>
<keyword evidence="6" id="KW-0853">WD repeat</keyword>
<dbReference type="PROSITE" id="PS50082">
    <property type="entry name" value="WD_REPEATS_2"/>
    <property type="match status" value="1"/>
</dbReference>
<evidence type="ECO:0000256" key="7">
    <source>
        <dbReference type="SAM" id="Coils"/>
    </source>
</evidence>
<evidence type="ECO:0000256" key="1">
    <source>
        <dbReference type="ARBA" id="ARBA00004220"/>
    </source>
</evidence>